<dbReference type="InterPro" id="IPR000719">
    <property type="entry name" value="Prot_kinase_dom"/>
</dbReference>
<evidence type="ECO:0000256" key="6">
    <source>
        <dbReference type="ARBA" id="ARBA00022527"/>
    </source>
</evidence>
<dbReference type="InterPro" id="IPR008266">
    <property type="entry name" value="Tyr_kinase_AS"/>
</dbReference>
<evidence type="ECO:0000256" key="14">
    <source>
        <dbReference type="ARBA" id="ARBA00048679"/>
    </source>
</evidence>
<evidence type="ECO:0000313" key="16">
    <source>
        <dbReference type="EMBL" id="KAI1864751.1"/>
    </source>
</evidence>
<dbReference type="GO" id="GO:0050684">
    <property type="term" value="P:regulation of mRNA processing"/>
    <property type="evidence" value="ECO:0007669"/>
    <property type="project" value="TreeGrafter"/>
</dbReference>
<dbReference type="GO" id="GO:0004674">
    <property type="term" value="F:protein serine/threonine kinase activity"/>
    <property type="evidence" value="ECO:0007669"/>
    <property type="project" value="UniProtKB-KW"/>
</dbReference>
<evidence type="ECO:0000313" key="17">
    <source>
        <dbReference type="Proteomes" id="UP000829685"/>
    </source>
</evidence>
<keyword evidence="8" id="KW-0547">Nucleotide-binding</keyword>
<accession>A0A9Q0AMN4</accession>
<evidence type="ECO:0000256" key="10">
    <source>
        <dbReference type="ARBA" id="ARBA00022840"/>
    </source>
</evidence>
<keyword evidence="7" id="KW-0808">Transferase</keyword>
<comment type="catalytic activity">
    <reaction evidence="13">
        <text>L-threonyl-[protein] + ATP = O-phospho-L-threonyl-[protein] + ADP + H(+)</text>
        <dbReference type="Rhea" id="RHEA:46608"/>
        <dbReference type="Rhea" id="RHEA-COMP:11060"/>
        <dbReference type="Rhea" id="RHEA-COMP:11605"/>
        <dbReference type="ChEBI" id="CHEBI:15378"/>
        <dbReference type="ChEBI" id="CHEBI:30013"/>
        <dbReference type="ChEBI" id="CHEBI:30616"/>
        <dbReference type="ChEBI" id="CHEBI:61977"/>
        <dbReference type="ChEBI" id="CHEBI:456216"/>
        <dbReference type="EC" id="2.7.11.1"/>
    </reaction>
</comment>
<dbReference type="SMART" id="SM00220">
    <property type="entry name" value="S_TKc"/>
    <property type="match status" value="1"/>
</dbReference>
<sequence length="392" mass="44412">MTRPALARRFPVGGFENLSVLEPIEEETIPDYKADRFYPVQIGEVFKSRYQVVAKLGFGTASTIWLCRDLKEGPLLTLKVCIGEQDATEVNNEVVISQHIKAIDAEHPGKQLLRLTLDDFKINGPHGTHQCLVFHPLGMSFSKFRNLFPENGLNKELLQQTLQLVLLGLDFLHQAGVVHTDISPNNILLGVGDMSIFSEIEQSELEHPSPRKVLPDRVVYLSRPLPITYGPLAICDFGAARLGDRFQGDVMPGVYRAPEIIMGMDWDSKIDIWSVGVMIWDLFEGGRLFRAVKGGNLDDEQHLAEMVSLIGNPPTQFLERSEKCRRYWDAEGNWIAATSIPEQSFEMRERRLKGKDQELLLAFVRKILCWLPEDRPSAEDIFEDEFLVQHGT</sequence>
<evidence type="ECO:0000256" key="13">
    <source>
        <dbReference type="ARBA" id="ARBA00047899"/>
    </source>
</evidence>
<dbReference type="InterPro" id="IPR051334">
    <property type="entry name" value="SRPK"/>
</dbReference>
<protein>
    <recommendedName>
        <fullName evidence="5">EKC/KEOPS complex subunit BUD32</fullName>
        <ecNumber evidence="3">2.7.11.1</ecNumber>
    </recommendedName>
    <alternativeName>
        <fullName evidence="11 12">Atypical Serine/threonine protein kinase BUD32</fullName>
    </alternativeName>
    <alternativeName>
        <fullName evidence="4">EKC/KEOPS complex subunit bud32</fullName>
    </alternativeName>
</protein>
<dbReference type="PANTHER" id="PTHR47634:SF9">
    <property type="entry name" value="PROTEIN KINASE DOMAIN-CONTAINING PROTEIN-RELATED"/>
    <property type="match status" value="1"/>
</dbReference>
<gene>
    <name evidence="16" type="ORF">JX265_008475</name>
</gene>
<dbReference type="EMBL" id="JAFIMR010000023">
    <property type="protein sequence ID" value="KAI1864751.1"/>
    <property type="molecule type" value="Genomic_DNA"/>
</dbReference>
<dbReference type="Gene3D" id="1.10.510.10">
    <property type="entry name" value="Transferase(Phosphotransferase) domain 1"/>
    <property type="match status" value="1"/>
</dbReference>
<dbReference type="EC" id="2.7.11.1" evidence="3"/>
<comment type="subunit">
    <text evidence="2">Component of the EKC/KEOPS complex composed of at least BUD32, CGI121, GON7, KAE1 and PCC1; the whole complex dimerizes.</text>
</comment>
<dbReference type="Proteomes" id="UP000829685">
    <property type="component" value="Unassembled WGS sequence"/>
</dbReference>
<evidence type="ECO:0000256" key="9">
    <source>
        <dbReference type="ARBA" id="ARBA00022777"/>
    </source>
</evidence>
<keyword evidence="17" id="KW-1185">Reference proteome</keyword>
<comment type="function">
    <text evidence="1">Component of the EKC/KEOPS complex that is required for the formation of a threonylcarbamoyl group on adenosine at position 37 (t(6)A37) in tRNAs that read codons beginning with adenine. The complex is probably involved in the transfer of the threonylcarbamoyl moiety of threonylcarbamoyl-AMP (TC-AMP) to the N6 group of A37. BUD32 has ATPase activity in the context of the EKC/KEOPS complex and likely plays a supporting role to the catalytic subunit KAE1. The EKC/KEOPS complex also promotes both telomere uncapping and telomere elongation. The complex is required for efficient recruitment of transcriptional coactivators.</text>
</comment>
<dbReference type="PANTHER" id="PTHR47634">
    <property type="entry name" value="PROTEIN KINASE DOMAIN-CONTAINING PROTEIN-RELATED"/>
    <property type="match status" value="1"/>
</dbReference>
<feature type="domain" description="Protein kinase" evidence="15">
    <location>
        <begin position="50"/>
        <end position="387"/>
    </location>
</feature>
<evidence type="ECO:0000256" key="3">
    <source>
        <dbReference type="ARBA" id="ARBA00012513"/>
    </source>
</evidence>
<keyword evidence="10" id="KW-0067">ATP-binding</keyword>
<organism evidence="16 17">
    <name type="scientific">Neoarthrinium moseri</name>
    <dbReference type="NCBI Taxonomy" id="1658444"/>
    <lineage>
        <taxon>Eukaryota</taxon>
        <taxon>Fungi</taxon>
        <taxon>Dikarya</taxon>
        <taxon>Ascomycota</taxon>
        <taxon>Pezizomycotina</taxon>
        <taxon>Sordariomycetes</taxon>
        <taxon>Xylariomycetidae</taxon>
        <taxon>Amphisphaeriales</taxon>
        <taxon>Apiosporaceae</taxon>
        <taxon>Neoarthrinium</taxon>
    </lineage>
</organism>
<keyword evidence="9" id="KW-0418">Kinase</keyword>
<evidence type="ECO:0000256" key="2">
    <source>
        <dbReference type="ARBA" id="ARBA00011534"/>
    </source>
</evidence>
<reference evidence="16" key="1">
    <citation type="submission" date="2021-03" db="EMBL/GenBank/DDBJ databases">
        <title>Revisited historic fungal species revealed as producer of novel bioactive compounds through whole genome sequencing and comparative genomics.</title>
        <authorList>
            <person name="Vignolle G.A."/>
            <person name="Hochenegger N."/>
            <person name="Mach R.L."/>
            <person name="Mach-Aigner A.R."/>
            <person name="Javad Rahimi M."/>
            <person name="Salim K.A."/>
            <person name="Chan C.M."/>
            <person name="Lim L.B.L."/>
            <person name="Cai F."/>
            <person name="Druzhinina I.S."/>
            <person name="U'Ren J.M."/>
            <person name="Derntl C."/>
        </authorList>
    </citation>
    <scope>NUCLEOTIDE SEQUENCE</scope>
    <source>
        <strain evidence="16">TUCIM 5799</strain>
    </source>
</reference>
<comment type="caution">
    <text evidence="16">The sequence shown here is derived from an EMBL/GenBank/DDBJ whole genome shotgun (WGS) entry which is preliminary data.</text>
</comment>
<evidence type="ECO:0000256" key="7">
    <source>
        <dbReference type="ARBA" id="ARBA00022679"/>
    </source>
</evidence>
<name>A0A9Q0AMN4_9PEZI</name>
<dbReference type="PROSITE" id="PS00109">
    <property type="entry name" value="PROTEIN_KINASE_TYR"/>
    <property type="match status" value="1"/>
</dbReference>
<dbReference type="GO" id="GO:0000245">
    <property type="term" value="P:spliceosomal complex assembly"/>
    <property type="evidence" value="ECO:0007669"/>
    <property type="project" value="TreeGrafter"/>
</dbReference>
<comment type="catalytic activity">
    <reaction evidence="14">
        <text>L-seryl-[protein] + ATP = O-phospho-L-seryl-[protein] + ADP + H(+)</text>
        <dbReference type="Rhea" id="RHEA:17989"/>
        <dbReference type="Rhea" id="RHEA-COMP:9863"/>
        <dbReference type="Rhea" id="RHEA-COMP:11604"/>
        <dbReference type="ChEBI" id="CHEBI:15378"/>
        <dbReference type="ChEBI" id="CHEBI:29999"/>
        <dbReference type="ChEBI" id="CHEBI:30616"/>
        <dbReference type="ChEBI" id="CHEBI:83421"/>
        <dbReference type="ChEBI" id="CHEBI:456216"/>
        <dbReference type="EC" id="2.7.11.1"/>
    </reaction>
</comment>
<dbReference type="GO" id="GO:0005524">
    <property type="term" value="F:ATP binding"/>
    <property type="evidence" value="ECO:0007669"/>
    <property type="project" value="UniProtKB-KW"/>
</dbReference>
<evidence type="ECO:0000256" key="8">
    <source>
        <dbReference type="ARBA" id="ARBA00022741"/>
    </source>
</evidence>
<evidence type="ECO:0000259" key="15">
    <source>
        <dbReference type="PROSITE" id="PS50011"/>
    </source>
</evidence>
<dbReference type="AlphaFoldDB" id="A0A9Q0AMN4"/>
<evidence type="ECO:0000256" key="11">
    <source>
        <dbReference type="ARBA" id="ARBA00030980"/>
    </source>
</evidence>
<evidence type="ECO:0000256" key="1">
    <source>
        <dbReference type="ARBA" id="ARBA00003747"/>
    </source>
</evidence>
<dbReference type="Pfam" id="PF00069">
    <property type="entry name" value="Pkinase"/>
    <property type="match status" value="1"/>
</dbReference>
<evidence type="ECO:0000256" key="12">
    <source>
        <dbReference type="ARBA" id="ARBA00033194"/>
    </source>
</evidence>
<proteinExistence type="predicted"/>
<evidence type="ECO:0000256" key="4">
    <source>
        <dbReference type="ARBA" id="ARBA00013948"/>
    </source>
</evidence>
<dbReference type="Gene3D" id="3.30.200.20">
    <property type="entry name" value="Phosphorylase Kinase, domain 1"/>
    <property type="match status" value="1"/>
</dbReference>
<dbReference type="SUPFAM" id="SSF56112">
    <property type="entry name" value="Protein kinase-like (PK-like)"/>
    <property type="match status" value="1"/>
</dbReference>
<dbReference type="PROSITE" id="PS50011">
    <property type="entry name" value="PROTEIN_KINASE_DOM"/>
    <property type="match status" value="1"/>
</dbReference>
<evidence type="ECO:0000256" key="5">
    <source>
        <dbReference type="ARBA" id="ARBA00019973"/>
    </source>
</evidence>
<keyword evidence="6" id="KW-0723">Serine/threonine-protein kinase</keyword>
<dbReference type="InterPro" id="IPR011009">
    <property type="entry name" value="Kinase-like_dom_sf"/>
</dbReference>